<evidence type="ECO:0000313" key="1">
    <source>
        <dbReference type="EMBL" id="KAJ3558253.1"/>
    </source>
</evidence>
<comment type="caution">
    <text evidence="1">The sequence shown here is derived from an EMBL/GenBank/DDBJ whole genome shotgun (WGS) entry which is preliminary data.</text>
</comment>
<dbReference type="Proteomes" id="UP001148662">
    <property type="component" value="Unassembled WGS sequence"/>
</dbReference>
<keyword evidence="2" id="KW-1185">Reference proteome</keyword>
<protein>
    <submittedName>
        <fullName evidence="1">Uncharacterized protein</fullName>
    </submittedName>
</protein>
<reference evidence="1" key="1">
    <citation type="submission" date="2022-07" db="EMBL/GenBank/DDBJ databases">
        <title>Genome Sequence of Phlebia brevispora.</title>
        <authorList>
            <person name="Buettner E."/>
        </authorList>
    </citation>
    <scope>NUCLEOTIDE SEQUENCE</scope>
    <source>
        <strain evidence="1">MPL23</strain>
    </source>
</reference>
<name>A0ACC1TCA6_9APHY</name>
<gene>
    <name evidence="1" type="ORF">NM688_g1032</name>
</gene>
<proteinExistence type="predicted"/>
<organism evidence="1 2">
    <name type="scientific">Phlebia brevispora</name>
    <dbReference type="NCBI Taxonomy" id="194682"/>
    <lineage>
        <taxon>Eukaryota</taxon>
        <taxon>Fungi</taxon>
        <taxon>Dikarya</taxon>
        <taxon>Basidiomycota</taxon>
        <taxon>Agaricomycotina</taxon>
        <taxon>Agaricomycetes</taxon>
        <taxon>Polyporales</taxon>
        <taxon>Meruliaceae</taxon>
        <taxon>Phlebia</taxon>
    </lineage>
</organism>
<dbReference type="EMBL" id="JANHOG010000100">
    <property type="protein sequence ID" value="KAJ3558253.1"/>
    <property type="molecule type" value="Genomic_DNA"/>
</dbReference>
<evidence type="ECO:0000313" key="2">
    <source>
        <dbReference type="Proteomes" id="UP001148662"/>
    </source>
</evidence>
<sequence>MHLDDEQTSFRDVGFLELPSFWMIRVGRTWSLRNTPSSKATPTAPHTPSPRHGTPTTASLRRTNTLCDEPESPVKDLSELFNFTDLRQKRPGLSPRPSGVAKRMHPLRRTQTDSSVVPASPSVNERLRHTPRKLSGTRTDSIIDLTYSSTGSGATNTPEAGPSRSRPLTPHKDHTYHADDSSPAIRPSLTHSATTSVRTYAGKSRSFLVALPMSQMPSLSNGPGGSSHAHDFLGGSQEEEFDMRESYNTLRQRYGVDNSEDDPMPPPEAESLSESPNRKGKGKAPVVIERLPEGMMNDLKSISELRSKGEARRFLDEVGYLFEGLDPEGTIGVRRGSALEIVSKLCDVEFARRAQAADFLSKAWEMLRVAGAGDPEGDKVLNTIFTFFSALVAKDESDLAALALSLQTPESHSTSNELVTVLCGMLAKLTCDNDPLWLTSAGLDDAEMKKAGIGKGDKAAVGFYNPISNRLLMSFTLSRLPAGSIPIQNLSSLLGSLVGELACLPSRISAYTAGLHLLQPLSASSYKESPSLAHIDNCLRLLDEILLHRWDDDDDDPDGDPQHGRKNRAFLDRAKDKGLARALVSLCVVTDLLERESRHVDKRDGVEKCMQSAIRVLINLTHDSLPWCEAVLEEPSAITTVVRLIITAQVQRQRIDTAVKVKRESQDTILSQDSLQAAGEMGEDVAEDDTSAQLLDRLCLALGLLTNLVQGTPEAKKLIGNTLLSIHCKGKRSCIPACTCASRTDALECLAHVYTQLCRSGNQFDTVIRGHVAVLFGLLMQDSSRNQQTLLRTLPGATIGRKLHSLLENAKDFTAFYMRFSQRAAEAVNERPHEHEDAGQDQDYAEEDERSGERTDMRLDRGIQGVLHDGKGEDVAKNVISFLEALQTRISSTDTS</sequence>
<accession>A0ACC1TCA6</accession>